<organism evidence="1 2">
    <name type="scientific">Trifolium medium</name>
    <dbReference type="NCBI Taxonomy" id="97028"/>
    <lineage>
        <taxon>Eukaryota</taxon>
        <taxon>Viridiplantae</taxon>
        <taxon>Streptophyta</taxon>
        <taxon>Embryophyta</taxon>
        <taxon>Tracheophyta</taxon>
        <taxon>Spermatophyta</taxon>
        <taxon>Magnoliopsida</taxon>
        <taxon>eudicotyledons</taxon>
        <taxon>Gunneridae</taxon>
        <taxon>Pentapetalae</taxon>
        <taxon>rosids</taxon>
        <taxon>fabids</taxon>
        <taxon>Fabales</taxon>
        <taxon>Fabaceae</taxon>
        <taxon>Papilionoideae</taxon>
        <taxon>50 kb inversion clade</taxon>
        <taxon>NPAAA clade</taxon>
        <taxon>Hologalegina</taxon>
        <taxon>IRL clade</taxon>
        <taxon>Trifolieae</taxon>
        <taxon>Trifolium</taxon>
    </lineage>
</organism>
<keyword evidence="2" id="KW-1185">Reference proteome</keyword>
<dbReference type="Proteomes" id="UP000265520">
    <property type="component" value="Unassembled WGS sequence"/>
</dbReference>
<dbReference type="EMBL" id="LXQA011085705">
    <property type="protein sequence ID" value="MCI84223.1"/>
    <property type="molecule type" value="Genomic_DNA"/>
</dbReference>
<comment type="caution">
    <text evidence="1">The sequence shown here is derived from an EMBL/GenBank/DDBJ whole genome shotgun (WGS) entry which is preliminary data.</text>
</comment>
<reference evidence="1 2" key="1">
    <citation type="journal article" date="2018" name="Front. Plant Sci.">
        <title>Red Clover (Trifolium pratense) and Zigzag Clover (T. medium) - A Picture of Genomic Similarities and Differences.</title>
        <authorList>
            <person name="Dluhosova J."/>
            <person name="Istvanek J."/>
            <person name="Nedelnik J."/>
            <person name="Repkova J."/>
        </authorList>
    </citation>
    <scope>NUCLEOTIDE SEQUENCE [LARGE SCALE GENOMIC DNA]</scope>
    <source>
        <strain evidence="2">cv. 10/8</strain>
        <tissue evidence="1">Leaf</tissue>
    </source>
</reference>
<dbReference type="AlphaFoldDB" id="A0A392V9V7"/>
<evidence type="ECO:0000313" key="1">
    <source>
        <dbReference type="EMBL" id="MCI84223.1"/>
    </source>
</evidence>
<sequence length="37" mass="3971">MAAAVRTNAQIAEALAALTNIVARNHQPGRDVEVRLE</sequence>
<protein>
    <submittedName>
        <fullName evidence="1">Uncharacterized protein</fullName>
    </submittedName>
</protein>
<accession>A0A392V9V7</accession>
<proteinExistence type="predicted"/>
<evidence type="ECO:0000313" key="2">
    <source>
        <dbReference type="Proteomes" id="UP000265520"/>
    </source>
</evidence>
<feature type="non-terminal residue" evidence="1">
    <location>
        <position position="37"/>
    </location>
</feature>
<name>A0A392V9V7_9FABA</name>